<dbReference type="EMBL" id="CP064791">
    <property type="protein sequence ID" value="QSG14200.1"/>
    <property type="molecule type" value="Genomic_DNA"/>
</dbReference>
<name>A0A897NID1_9EURY</name>
<reference evidence="2 3" key="1">
    <citation type="submission" date="2020-11" db="EMBL/GenBank/DDBJ databases">
        <title>Carbohydrate-dependent, anaerobic sulfur respiration: A novel catabolism in halophilic archaea.</title>
        <authorList>
            <person name="Sorokin D.Y."/>
            <person name="Messina E."/>
            <person name="Smedile F."/>
            <person name="La Cono V."/>
            <person name="Hallsworth J.E."/>
            <person name="Yakimov M.M."/>
        </authorList>
    </citation>
    <scope>NUCLEOTIDE SEQUENCE [LARGE SCALE GENOMIC DNA]</scope>
    <source>
        <strain evidence="2 3">HSR-Est</strain>
    </source>
</reference>
<sequence length="282" mass="29963">MAPRWTVVIVVLLAVAGVVTPAIATSAIDTRAEQRDPFDPLPSNETVEANATMGSQISAFMESSAVAVSNSVETGIWVHQFNASENRTDMVDRRATVLERRLEALRAELNETGSGNVTDPSDARRLAALQARIDALNSTLQRTQQVASEAGVNTTRLERLRNNASRLHGQDVARMARNLTTVGPPVDRGPPANHGPPGEGPPNQSGNGTHGPPGHDDTHGQPTDPENATQRTPSERPGRTNETNGSDSHAPKSSDDTSDDPPEGQPASPSTADERASERSNE</sequence>
<evidence type="ECO:0000313" key="2">
    <source>
        <dbReference type="EMBL" id="QSG14200.1"/>
    </source>
</evidence>
<proteinExistence type="predicted"/>
<dbReference type="RefSeq" id="WP_229122142.1">
    <property type="nucleotide sequence ID" value="NZ_CP064791.1"/>
</dbReference>
<dbReference type="GeneID" id="68857294"/>
<evidence type="ECO:0000313" key="3">
    <source>
        <dbReference type="Proteomes" id="UP000663292"/>
    </source>
</evidence>
<gene>
    <name evidence="2" type="ORF">HSEST_0655</name>
</gene>
<accession>A0A897NID1</accession>
<protein>
    <submittedName>
        <fullName evidence="2">Putative component of type IV pili like system</fullName>
    </submittedName>
</protein>
<dbReference type="AlphaFoldDB" id="A0A897NID1"/>
<feature type="compositionally biased region" description="Polar residues" evidence="1">
    <location>
        <begin position="220"/>
        <end position="232"/>
    </location>
</feature>
<organism evidence="2 3">
    <name type="scientific">Halapricum desulfuricans</name>
    <dbReference type="NCBI Taxonomy" id="2841257"/>
    <lineage>
        <taxon>Archaea</taxon>
        <taxon>Methanobacteriati</taxon>
        <taxon>Methanobacteriota</taxon>
        <taxon>Stenosarchaea group</taxon>
        <taxon>Halobacteria</taxon>
        <taxon>Halobacteriales</taxon>
        <taxon>Haloarculaceae</taxon>
        <taxon>Halapricum</taxon>
    </lineage>
</organism>
<keyword evidence="3" id="KW-1185">Reference proteome</keyword>
<feature type="compositionally biased region" description="Basic and acidic residues" evidence="1">
    <location>
        <begin position="272"/>
        <end position="282"/>
    </location>
</feature>
<dbReference type="Proteomes" id="UP000663292">
    <property type="component" value="Chromosome"/>
</dbReference>
<feature type="region of interest" description="Disordered" evidence="1">
    <location>
        <begin position="180"/>
        <end position="282"/>
    </location>
</feature>
<evidence type="ECO:0000256" key="1">
    <source>
        <dbReference type="SAM" id="MobiDB-lite"/>
    </source>
</evidence>